<keyword evidence="5" id="KW-0528">Neurotoxin</keyword>
<comment type="subcellular location">
    <subcellularLocation>
        <location evidence="1">Target cell membrane</location>
    </subcellularLocation>
</comment>
<dbReference type="Gene3D" id="1.25.40.20">
    <property type="entry name" value="Ankyrin repeat-containing domain"/>
    <property type="match status" value="5"/>
</dbReference>
<evidence type="ECO:0000256" key="8">
    <source>
        <dbReference type="PROSITE-ProRule" id="PRU00023"/>
    </source>
</evidence>
<keyword evidence="7" id="KW-1053">Target membrane</keyword>
<dbReference type="InterPro" id="IPR051165">
    <property type="entry name" value="Multifunctional_ANK_Repeat"/>
</dbReference>
<sequence length="538" mass="58961">MGINRRINLLTLRDQPKLIKGILRNDKHVVSRLLEDKEEIDKCDVERRTPLHLAAALGYTAVAELLLSGGARVNARDNNWVSPVHRACRNNHEHMVSLLLANGADANTRDRQWITPMHVCAANNGLECARVLLPHINSIDASDRVGASPLHHAVFNSHLDLTSFLLSNRAQANHFDNCDRRPIHYAAAVDNTDAIRFLVETGGAEVDVHDKDMMTPLHMAAAKGSLNALHLLLDFGAKIDAIDAFGNTAVHWAALHGQDDILDELILRGADFGCVNHNGITPLHLAAGSSLGTSALDVLLTHKDSIDVNSRDKFGRTALHFAAKYGRHNRIADLIRCGADCRIADKCLASPLHYASLSGHTPVMDALITIAKADVNLIDTNGMSCLHYSSFAGFSSASKRLLDANANSQICDTCGRTAHFMAAYSGNIECLQLLTPLPERLIDAFNRSLLHYASNAHTSECLDFLLKSFKHKFDINERDINGWTPLHYASARDQEDNPCVELLVESGAERDIPDNHGFYALDYAAVSRLTTSAINISI</sequence>
<evidence type="ECO:0008006" key="11">
    <source>
        <dbReference type="Google" id="ProtNLM"/>
    </source>
</evidence>
<evidence type="ECO:0000313" key="9">
    <source>
        <dbReference type="EMBL" id="CAD7621231.1"/>
    </source>
</evidence>
<dbReference type="AlphaFoldDB" id="A0A7R9PUW1"/>
<evidence type="ECO:0000313" key="10">
    <source>
        <dbReference type="Proteomes" id="UP000759131"/>
    </source>
</evidence>
<dbReference type="PRINTS" id="PR01415">
    <property type="entry name" value="ANKYRIN"/>
</dbReference>
<dbReference type="GO" id="GO:0006887">
    <property type="term" value="P:exocytosis"/>
    <property type="evidence" value="ECO:0007669"/>
    <property type="project" value="UniProtKB-KW"/>
</dbReference>
<name>A0A7R9PUW1_9ACAR</name>
<reference evidence="9" key="1">
    <citation type="submission" date="2020-11" db="EMBL/GenBank/DDBJ databases">
        <authorList>
            <person name="Tran Van P."/>
        </authorList>
    </citation>
    <scope>NUCLEOTIDE SEQUENCE</scope>
</reference>
<dbReference type="GO" id="GO:0044231">
    <property type="term" value="C:host cell presynaptic membrane"/>
    <property type="evidence" value="ECO:0007669"/>
    <property type="project" value="UniProtKB-KW"/>
</dbReference>
<keyword evidence="2" id="KW-0268">Exocytosis</keyword>
<dbReference type="Pfam" id="PF00023">
    <property type="entry name" value="Ank"/>
    <property type="match status" value="1"/>
</dbReference>
<keyword evidence="5" id="KW-0800">Toxin</keyword>
<evidence type="ECO:0000256" key="7">
    <source>
        <dbReference type="ARBA" id="ARBA00023298"/>
    </source>
</evidence>
<evidence type="ECO:0000256" key="4">
    <source>
        <dbReference type="ARBA" id="ARBA00022737"/>
    </source>
</evidence>
<evidence type="ECO:0000256" key="3">
    <source>
        <dbReference type="ARBA" id="ARBA00022537"/>
    </source>
</evidence>
<dbReference type="PANTHER" id="PTHR24123:SF33">
    <property type="entry name" value="PROTEIN HOS4"/>
    <property type="match status" value="1"/>
</dbReference>
<dbReference type="PROSITE" id="PS50297">
    <property type="entry name" value="ANK_REP_REGION"/>
    <property type="match status" value="7"/>
</dbReference>
<dbReference type="SUPFAM" id="SSF48403">
    <property type="entry name" value="Ankyrin repeat"/>
    <property type="match status" value="2"/>
</dbReference>
<dbReference type="PROSITE" id="PS50088">
    <property type="entry name" value="ANK_REPEAT"/>
    <property type="match status" value="8"/>
</dbReference>
<feature type="repeat" description="ANK" evidence="8">
    <location>
        <begin position="212"/>
        <end position="244"/>
    </location>
</feature>
<dbReference type="SMART" id="SM00248">
    <property type="entry name" value="ANK"/>
    <property type="match status" value="14"/>
</dbReference>
<dbReference type="InterPro" id="IPR036770">
    <property type="entry name" value="Ankyrin_rpt-contain_sf"/>
</dbReference>
<protein>
    <recommendedName>
        <fullName evidence="11">Ankyrin repeat protein</fullName>
    </recommendedName>
</protein>
<feature type="repeat" description="ANK" evidence="8">
    <location>
        <begin position="481"/>
        <end position="515"/>
    </location>
</feature>
<proteinExistence type="predicted"/>
<evidence type="ECO:0000256" key="5">
    <source>
        <dbReference type="ARBA" id="ARBA00023028"/>
    </source>
</evidence>
<dbReference type="PANTHER" id="PTHR24123">
    <property type="entry name" value="ANKYRIN REPEAT-CONTAINING"/>
    <property type="match status" value="1"/>
</dbReference>
<dbReference type="EMBL" id="CAJPIZ010000526">
    <property type="protein sequence ID" value="CAG2101661.1"/>
    <property type="molecule type" value="Genomic_DNA"/>
</dbReference>
<evidence type="ECO:0000256" key="2">
    <source>
        <dbReference type="ARBA" id="ARBA00022483"/>
    </source>
</evidence>
<keyword evidence="7" id="KW-0472">Membrane</keyword>
<dbReference type="InterPro" id="IPR002110">
    <property type="entry name" value="Ankyrin_rpt"/>
</dbReference>
<feature type="repeat" description="ANK" evidence="8">
    <location>
        <begin position="145"/>
        <end position="177"/>
    </location>
</feature>
<organism evidence="9">
    <name type="scientific">Medioppia subpectinata</name>
    <dbReference type="NCBI Taxonomy" id="1979941"/>
    <lineage>
        <taxon>Eukaryota</taxon>
        <taxon>Metazoa</taxon>
        <taxon>Ecdysozoa</taxon>
        <taxon>Arthropoda</taxon>
        <taxon>Chelicerata</taxon>
        <taxon>Arachnida</taxon>
        <taxon>Acari</taxon>
        <taxon>Acariformes</taxon>
        <taxon>Sarcoptiformes</taxon>
        <taxon>Oribatida</taxon>
        <taxon>Brachypylina</taxon>
        <taxon>Oppioidea</taxon>
        <taxon>Oppiidae</taxon>
        <taxon>Medioppia</taxon>
    </lineage>
</organism>
<dbReference type="GO" id="GO:0044218">
    <property type="term" value="C:other organism cell membrane"/>
    <property type="evidence" value="ECO:0007669"/>
    <property type="project" value="UniProtKB-KW"/>
</dbReference>
<keyword evidence="4" id="KW-0677">Repeat</keyword>
<dbReference type="Pfam" id="PF12796">
    <property type="entry name" value="Ank_2"/>
    <property type="match status" value="4"/>
</dbReference>
<feature type="repeat" description="ANK" evidence="8">
    <location>
        <begin position="278"/>
        <end position="311"/>
    </location>
</feature>
<keyword evidence="3" id="KW-1052">Target cell membrane</keyword>
<feature type="repeat" description="ANK" evidence="8">
    <location>
        <begin position="314"/>
        <end position="346"/>
    </location>
</feature>
<gene>
    <name evidence="9" type="ORF">OSB1V03_LOCUS1705</name>
</gene>
<evidence type="ECO:0000256" key="6">
    <source>
        <dbReference type="ARBA" id="ARBA00023043"/>
    </source>
</evidence>
<feature type="repeat" description="ANK" evidence="8">
    <location>
        <begin position="46"/>
        <end position="78"/>
    </location>
</feature>
<keyword evidence="6 8" id="KW-0040">ANK repeat</keyword>
<keyword evidence="5" id="KW-0638">Presynaptic neurotoxin</keyword>
<feature type="repeat" description="ANK" evidence="8">
    <location>
        <begin position="245"/>
        <end position="277"/>
    </location>
</feature>
<keyword evidence="10" id="KW-1185">Reference proteome</keyword>
<feature type="repeat" description="ANK" evidence="8">
    <location>
        <begin position="79"/>
        <end position="111"/>
    </location>
</feature>
<dbReference type="EMBL" id="OC855101">
    <property type="protein sequence ID" value="CAD7621231.1"/>
    <property type="molecule type" value="Genomic_DNA"/>
</dbReference>
<accession>A0A7R9PUW1</accession>
<dbReference type="OrthoDB" id="6514969at2759"/>
<dbReference type="Pfam" id="PF13637">
    <property type="entry name" value="Ank_4"/>
    <property type="match status" value="1"/>
</dbReference>
<dbReference type="Proteomes" id="UP000759131">
    <property type="component" value="Unassembled WGS sequence"/>
</dbReference>
<evidence type="ECO:0000256" key="1">
    <source>
        <dbReference type="ARBA" id="ARBA00004175"/>
    </source>
</evidence>